<name>A0ABU8W4F7_9BURK</name>
<keyword evidence="2" id="KW-0732">Signal</keyword>
<gene>
    <name evidence="3" type="ORF">WKW80_20500</name>
</gene>
<accession>A0ABU8W4F7</accession>
<comment type="caution">
    <text evidence="3">The sequence shown here is derived from an EMBL/GenBank/DDBJ whole genome shotgun (WGS) entry which is preliminary data.</text>
</comment>
<proteinExistence type="predicted"/>
<keyword evidence="1" id="KW-1133">Transmembrane helix</keyword>
<dbReference type="EMBL" id="JBBKZV010000013">
    <property type="protein sequence ID" value="MEJ8824389.1"/>
    <property type="molecule type" value="Genomic_DNA"/>
</dbReference>
<feature type="chain" id="PRO_5046552683" evidence="2">
    <location>
        <begin position="36"/>
        <end position="160"/>
    </location>
</feature>
<organism evidence="3 4">
    <name type="scientific">Variovorax humicola</name>
    <dbReference type="NCBI Taxonomy" id="1769758"/>
    <lineage>
        <taxon>Bacteria</taxon>
        <taxon>Pseudomonadati</taxon>
        <taxon>Pseudomonadota</taxon>
        <taxon>Betaproteobacteria</taxon>
        <taxon>Burkholderiales</taxon>
        <taxon>Comamonadaceae</taxon>
        <taxon>Variovorax</taxon>
    </lineage>
</organism>
<evidence type="ECO:0000313" key="4">
    <source>
        <dbReference type="Proteomes" id="UP001363010"/>
    </source>
</evidence>
<evidence type="ECO:0000256" key="2">
    <source>
        <dbReference type="SAM" id="SignalP"/>
    </source>
</evidence>
<feature type="transmembrane region" description="Helical" evidence="1">
    <location>
        <begin position="115"/>
        <end position="145"/>
    </location>
</feature>
<dbReference type="RefSeq" id="WP_340365421.1">
    <property type="nucleotide sequence ID" value="NZ_JBBKZV010000013.1"/>
</dbReference>
<reference evidence="3 4" key="1">
    <citation type="submission" date="2024-03" db="EMBL/GenBank/DDBJ databases">
        <title>Novel species of the genus Variovorax.</title>
        <authorList>
            <person name="Liu Q."/>
            <person name="Xin Y.-H."/>
        </authorList>
    </citation>
    <scope>NUCLEOTIDE SEQUENCE [LARGE SCALE GENOMIC DNA]</scope>
    <source>
        <strain evidence="3 4">KACC 18501</strain>
    </source>
</reference>
<dbReference type="Proteomes" id="UP001363010">
    <property type="component" value="Unassembled WGS sequence"/>
</dbReference>
<evidence type="ECO:0000256" key="1">
    <source>
        <dbReference type="SAM" id="Phobius"/>
    </source>
</evidence>
<sequence length="160" mass="15550">MNLLPFSRAHKSITTLAVAACVSLAALTAPVQANAQSEASLALSMLPVASVVGTASVASTAAAAVVAVPAALSVGGAVLTVVAVEASVDGTIYLLERAADGARASVKVAGRVVTGASLVVGSTVVVTVIASGVVLSAAGEVLAFVPNALGRALLYNERLS</sequence>
<keyword evidence="1" id="KW-0812">Transmembrane</keyword>
<protein>
    <submittedName>
        <fullName evidence="3">Uncharacterized protein</fullName>
    </submittedName>
</protein>
<keyword evidence="1" id="KW-0472">Membrane</keyword>
<keyword evidence="4" id="KW-1185">Reference proteome</keyword>
<feature type="signal peptide" evidence="2">
    <location>
        <begin position="1"/>
        <end position="35"/>
    </location>
</feature>
<evidence type="ECO:0000313" key="3">
    <source>
        <dbReference type="EMBL" id="MEJ8824389.1"/>
    </source>
</evidence>